<evidence type="ECO:0000256" key="1">
    <source>
        <dbReference type="ARBA" id="ARBA00007637"/>
    </source>
</evidence>
<dbReference type="EMBL" id="PRFC01000041">
    <property type="protein sequence ID" value="PWV13694.1"/>
    <property type="molecule type" value="Genomic_DNA"/>
</dbReference>
<dbReference type="AlphaFoldDB" id="A0A2V2X4R8"/>
<dbReference type="VEuPathDB" id="TriTrypDB:TcBrA4_0029670"/>
<proteinExistence type="inferred from homology"/>
<dbReference type="Proteomes" id="UP000246078">
    <property type="component" value="Unassembled WGS sequence"/>
</dbReference>
<dbReference type="VEuPathDB" id="TriTrypDB:C4B63_18g11"/>
<dbReference type="VEuPathDB" id="TriTrypDB:TcCL_ESM04595"/>
<gene>
    <name evidence="3" type="ORF">C3747_41g282</name>
</gene>
<dbReference type="InterPro" id="IPR051225">
    <property type="entry name" value="NAD(P)_epim/dehydratase"/>
</dbReference>
<dbReference type="InterPro" id="IPR001509">
    <property type="entry name" value="Epimerase_deHydtase"/>
</dbReference>
<dbReference type="VEuPathDB" id="TriTrypDB:C3747_41g282"/>
<dbReference type="VEuPathDB" id="TriTrypDB:TcG_00400"/>
<evidence type="ECO:0000313" key="4">
    <source>
        <dbReference type="Proteomes" id="UP000246078"/>
    </source>
</evidence>
<dbReference type="PANTHER" id="PTHR42687">
    <property type="entry name" value="L-THREONINE 3-DEHYDROGENASE"/>
    <property type="match status" value="1"/>
</dbReference>
<evidence type="ECO:0000259" key="2">
    <source>
        <dbReference type="Pfam" id="PF01370"/>
    </source>
</evidence>
<organism evidence="3 4">
    <name type="scientific">Trypanosoma cruzi</name>
    <dbReference type="NCBI Taxonomy" id="5693"/>
    <lineage>
        <taxon>Eukaryota</taxon>
        <taxon>Discoba</taxon>
        <taxon>Euglenozoa</taxon>
        <taxon>Kinetoplastea</taxon>
        <taxon>Metakinetoplastina</taxon>
        <taxon>Trypanosomatida</taxon>
        <taxon>Trypanosomatidae</taxon>
        <taxon>Trypanosoma</taxon>
        <taxon>Schizotrypanum</taxon>
    </lineage>
</organism>
<dbReference type="PANTHER" id="PTHR42687:SF1">
    <property type="entry name" value="L-THREONINE 3-DEHYDROGENASE, MITOCHONDRIAL"/>
    <property type="match status" value="1"/>
</dbReference>
<comment type="caution">
    <text evidence="3">The sequence shown here is derived from an EMBL/GenBank/DDBJ whole genome shotgun (WGS) entry which is preliminary data.</text>
</comment>
<feature type="domain" description="NAD-dependent epimerase/dehydratase" evidence="2">
    <location>
        <begin position="2"/>
        <end position="122"/>
    </location>
</feature>
<dbReference type="SUPFAM" id="SSF51735">
    <property type="entry name" value="NAD(P)-binding Rossmann-fold domains"/>
    <property type="match status" value="1"/>
</dbReference>
<dbReference type="VEuPathDB" id="TriTrypDB:TCSYLVIO_008086"/>
<dbReference type="GO" id="GO:0008743">
    <property type="term" value="F:L-threonine 3-dehydrogenase activity"/>
    <property type="evidence" value="ECO:0007669"/>
    <property type="project" value="TreeGrafter"/>
</dbReference>
<protein>
    <submittedName>
        <fullName evidence="3">Putative L-threonine 3-dehydrogenase</fullName>
    </submittedName>
</protein>
<dbReference type="VEuPathDB" id="TriTrypDB:Tc_MARK_1896"/>
<evidence type="ECO:0000313" key="3">
    <source>
        <dbReference type="EMBL" id="PWV13694.1"/>
    </source>
</evidence>
<dbReference type="InterPro" id="IPR036291">
    <property type="entry name" value="NAD(P)-bd_dom_sf"/>
</dbReference>
<sequence length="178" mass="20013">MDRDAYEKLVKDFKPTWLFHLPAIMSVRGEAEPQLAMNLNINSTRHALDLAREYKMRCFIPSTIAAFGDKCGKVNTKDDTILNPSTVYGVTKVFTEMIGTYYREKMGTDFRSVRFPASSLPRHSPVAAPRTTPFICTTAHCWAKSTSAPFAVMSRCRCCTCRMPSVVSSSSWRRPTAV</sequence>
<dbReference type="VEuPathDB" id="TriTrypDB:TcYC6_0096400"/>
<dbReference type="VEuPathDB" id="TriTrypDB:TcCLB.511753.120"/>
<reference evidence="3 4" key="1">
    <citation type="journal article" date="2018" name="Microb. Genom.">
        <title>Expanding an expanded genome: long-read sequencing of Trypanosoma cruzi.</title>
        <authorList>
            <person name="Berna L."/>
            <person name="Rodriguez M."/>
            <person name="Chiribao M.L."/>
            <person name="Parodi-Talice A."/>
            <person name="Pita S."/>
            <person name="Rijo G."/>
            <person name="Alvarez-Valin F."/>
            <person name="Robello C."/>
        </authorList>
    </citation>
    <scope>NUCLEOTIDE SEQUENCE [LARGE SCALE GENOMIC DNA]</scope>
    <source>
        <strain evidence="3 4">TCC</strain>
    </source>
</reference>
<dbReference type="GO" id="GO:0006567">
    <property type="term" value="P:L-threonine catabolic process"/>
    <property type="evidence" value="ECO:0007669"/>
    <property type="project" value="TreeGrafter"/>
</dbReference>
<accession>A0A2V2X4R8</accession>
<dbReference type="Pfam" id="PF01370">
    <property type="entry name" value="Epimerase"/>
    <property type="match status" value="1"/>
</dbReference>
<name>A0A2V2X4R8_TRYCR</name>
<comment type="similarity">
    <text evidence="1">Belongs to the NAD(P)-dependent epimerase/dehydratase family.</text>
</comment>
<dbReference type="Gene3D" id="3.40.50.720">
    <property type="entry name" value="NAD(P)-binding Rossmann-like Domain"/>
    <property type="match status" value="1"/>
</dbReference>
<dbReference type="VEuPathDB" id="TriTrypDB:TCDM_01461"/>